<dbReference type="OrthoDB" id="5430299at2759"/>
<keyword evidence="3" id="KW-1185">Reference proteome</keyword>
<accession>A0A9P9JNF9</accession>
<evidence type="ECO:0000313" key="2">
    <source>
        <dbReference type="EMBL" id="KAH7166493.1"/>
    </source>
</evidence>
<gene>
    <name evidence="2" type="ORF">EDB81DRAFT_878836</name>
</gene>
<comment type="caution">
    <text evidence="2">The sequence shown here is derived from an EMBL/GenBank/DDBJ whole genome shotgun (WGS) entry which is preliminary data.</text>
</comment>
<dbReference type="AlphaFoldDB" id="A0A9P9JNF9"/>
<proteinExistence type="predicted"/>
<organism evidence="2 3">
    <name type="scientific">Dactylonectria macrodidyma</name>
    <dbReference type="NCBI Taxonomy" id="307937"/>
    <lineage>
        <taxon>Eukaryota</taxon>
        <taxon>Fungi</taxon>
        <taxon>Dikarya</taxon>
        <taxon>Ascomycota</taxon>
        <taxon>Pezizomycotina</taxon>
        <taxon>Sordariomycetes</taxon>
        <taxon>Hypocreomycetidae</taxon>
        <taxon>Hypocreales</taxon>
        <taxon>Nectriaceae</taxon>
        <taxon>Dactylonectria</taxon>
    </lineage>
</organism>
<evidence type="ECO:0000313" key="3">
    <source>
        <dbReference type="Proteomes" id="UP000738349"/>
    </source>
</evidence>
<reference evidence="2" key="1">
    <citation type="journal article" date="2021" name="Nat. Commun.">
        <title>Genetic determinants of endophytism in the Arabidopsis root mycobiome.</title>
        <authorList>
            <person name="Mesny F."/>
            <person name="Miyauchi S."/>
            <person name="Thiergart T."/>
            <person name="Pickel B."/>
            <person name="Atanasova L."/>
            <person name="Karlsson M."/>
            <person name="Huettel B."/>
            <person name="Barry K.W."/>
            <person name="Haridas S."/>
            <person name="Chen C."/>
            <person name="Bauer D."/>
            <person name="Andreopoulos W."/>
            <person name="Pangilinan J."/>
            <person name="LaButti K."/>
            <person name="Riley R."/>
            <person name="Lipzen A."/>
            <person name="Clum A."/>
            <person name="Drula E."/>
            <person name="Henrissat B."/>
            <person name="Kohler A."/>
            <person name="Grigoriev I.V."/>
            <person name="Martin F.M."/>
            <person name="Hacquard S."/>
        </authorList>
    </citation>
    <scope>NUCLEOTIDE SEQUENCE</scope>
    <source>
        <strain evidence="2">MPI-CAGE-AT-0147</strain>
    </source>
</reference>
<feature type="region of interest" description="Disordered" evidence="1">
    <location>
        <begin position="164"/>
        <end position="191"/>
    </location>
</feature>
<name>A0A9P9JNF9_9HYPO</name>
<dbReference type="Proteomes" id="UP000738349">
    <property type="component" value="Unassembled WGS sequence"/>
</dbReference>
<sequence>MLPWYDRAIDDPWITDEEIIESFTPLEHKFRKLKESGYSTHDSPTLETLKKTFPGDDDIGPKFSHFILKWRRLGSKRAPKPDEFLSNFRSKQCNEKYAFGNAMTVFSNLWLGESKFGGVLTGYSVHPDYYHLLPDVAEEARNQYHPDRLCHAVLAVKIHQSPELEDDLPQPQGEDQRGQESTQSVISTPGADVPEKETLCVAQLGPLMACTGEEWAKARDKYDRDSLEMPYRDWEETGYGVVVGLDDSSHATGPVFVMYGFSEFVWDDPCNDYEAYTHETIYWCDSKRQEFPRIRRLYPACNQKFFLAKIADTMEDLRSRKQFDFEIVAAQRCTVTRARVDRSDGSIIPNDIPDDGVYGPEDEVFPLEE</sequence>
<evidence type="ECO:0000256" key="1">
    <source>
        <dbReference type="SAM" id="MobiDB-lite"/>
    </source>
</evidence>
<dbReference type="EMBL" id="JAGMUV010000003">
    <property type="protein sequence ID" value="KAH7166493.1"/>
    <property type="molecule type" value="Genomic_DNA"/>
</dbReference>
<protein>
    <submittedName>
        <fullName evidence="2">Uncharacterized protein</fullName>
    </submittedName>
</protein>